<dbReference type="AlphaFoldDB" id="A0A9P5X1L8"/>
<comment type="caution">
    <text evidence="1">The sequence shown here is derived from an EMBL/GenBank/DDBJ whole genome shotgun (WGS) entry which is preliminary data.</text>
</comment>
<protein>
    <submittedName>
        <fullName evidence="1">Uncharacterized protein</fullName>
    </submittedName>
</protein>
<dbReference type="Proteomes" id="UP000807342">
    <property type="component" value="Unassembled WGS sequence"/>
</dbReference>
<name>A0A9P5X1L8_9AGAR</name>
<proteinExistence type="predicted"/>
<accession>A0A9P5X1L8</accession>
<sequence>VSAKFLMSHSPDELDQYILGLKSLQQEYPDLAVLILGSTPEKRSAFFYHGMEDGDFYYCIPYPY</sequence>
<feature type="non-terminal residue" evidence="1">
    <location>
        <position position="1"/>
    </location>
</feature>
<reference evidence="1" key="1">
    <citation type="submission" date="2020-11" db="EMBL/GenBank/DDBJ databases">
        <authorList>
            <consortium name="DOE Joint Genome Institute"/>
            <person name="Ahrendt S."/>
            <person name="Riley R."/>
            <person name="Andreopoulos W."/>
            <person name="Labutti K."/>
            <person name="Pangilinan J."/>
            <person name="Ruiz-Duenas F.J."/>
            <person name="Barrasa J.M."/>
            <person name="Sanchez-Garcia M."/>
            <person name="Camarero S."/>
            <person name="Miyauchi S."/>
            <person name="Serrano A."/>
            <person name="Linde D."/>
            <person name="Babiker R."/>
            <person name="Drula E."/>
            <person name="Ayuso-Fernandez I."/>
            <person name="Pacheco R."/>
            <person name="Padilla G."/>
            <person name="Ferreira P."/>
            <person name="Barriuso J."/>
            <person name="Kellner H."/>
            <person name="Castanera R."/>
            <person name="Alfaro M."/>
            <person name="Ramirez L."/>
            <person name="Pisabarro A.G."/>
            <person name="Kuo A."/>
            <person name="Tritt A."/>
            <person name="Lipzen A."/>
            <person name="He G."/>
            <person name="Yan M."/>
            <person name="Ng V."/>
            <person name="Cullen D."/>
            <person name="Martin F."/>
            <person name="Rosso M.-N."/>
            <person name="Henrissat B."/>
            <person name="Hibbett D."/>
            <person name="Martinez A.T."/>
            <person name="Grigoriev I.V."/>
        </authorList>
    </citation>
    <scope>NUCLEOTIDE SEQUENCE</scope>
    <source>
        <strain evidence="1">MF-IS2</strain>
    </source>
</reference>
<evidence type="ECO:0000313" key="1">
    <source>
        <dbReference type="EMBL" id="KAF9442335.1"/>
    </source>
</evidence>
<evidence type="ECO:0000313" key="2">
    <source>
        <dbReference type="Proteomes" id="UP000807342"/>
    </source>
</evidence>
<gene>
    <name evidence="1" type="ORF">P691DRAFT_811012</name>
</gene>
<keyword evidence="2" id="KW-1185">Reference proteome</keyword>
<dbReference type="EMBL" id="MU151651">
    <property type="protein sequence ID" value="KAF9442335.1"/>
    <property type="molecule type" value="Genomic_DNA"/>
</dbReference>
<organism evidence="1 2">
    <name type="scientific">Macrolepiota fuliginosa MF-IS2</name>
    <dbReference type="NCBI Taxonomy" id="1400762"/>
    <lineage>
        <taxon>Eukaryota</taxon>
        <taxon>Fungi</taxon>
        <taxon>Dikarya</taxon>
        <taxon>Basidiomycota</taxon>
        <taxon>Agaricomycotina</taxon>
        <taxon>Agaricomycetes</taxon>
        <taxon>Agaricomycetidae</taxon>
        <taxon>Agaricales</taxon>
        <taxon>Agaricineae</taxon>
        <taxon>Agaricaceae</taxon>
        <taxon>Macrolepiota</taxon>
    </lineage>
</organism>